<dbReference type="Pfam" id="PF06025">
    <property type="entry name" value="DUF913"/>
    <property type="match status" value="1"/>
</dbReference>
<dbReference type="PANTHER" id="PTHR35711:SF1">
    <property type="entry name" value="ECTODERMAL, ISOFORM F"/>
    <property type="match status" value="1"/>
</dbReference>
<feature type="region of interest" description="Disordered" evidence="1">
    <location>
        <begin position="1152"/>
        <end position="1208"/>
    </location>
</feature>
<feature type="region of interest" description="Disordered" evidence="1">
    <location>
        <begin position="2798"/>
        <end position="2819"/>
    </location>
</feature>
<feature type="region of interest" description="Disordered" evidence="1">
    <location>
        <begin position="2480"/>
        <end position="2573"/>
    </location>
</feature>
<dbReference type="Pfam" id="PF22562">
    <property type="entry name" value="UBA_7"/>
    <property type="match status" value="1"/>
</dbReference>
<dbReference type="InterPro" id="IPR009060">
    <property type="entry name" value="UBA-like_sf"/>
</dbReference>
<dbReference type="InterPro" id="IPR010309">
    <property type="entry name" value="E3_Ub_ligase_DUF908"/>
</dbReference>
<organism evidence="2 3">
    <name type="scientific">Volvox reticuliferus</name>
    <dbReference type="NCBI Taxonomy" id="1737510"/>
    <lineage>
        <taxon>Eukaryota</taxon>
        <taxon>Viridiplantae</taxon>
        <taxon>Chlorophyta</taxon>
        <taxon>core chlorophytes</taxon>
        <taxon>Chlorophyceae</taxon>
        <taxon>CS clade</taxon>
        <taxon>Chlamydomonadales</taxon>
        <taxon>Volvocaceae</taxon>
        <taxon>Volvox</taxon>
    </lineage>
</organism>
<feature type="compositionally biased region" description="Acidic residues" evidence="1">
    <location>
        <begin position="3018"/>
        <end position="3033"/>
    </location>
</feature>
<gene>
    <name evidence="2" type="ORF">Vretifemale_19831</name>
</gene>
<dbReference type="SUPFAM" id="SSF46934">
    <property type="entry name" value="UBA-like"/>
    <property type="match status" value="1"/>
</dbReference>
<feature type="region of interest" description="Disordered" evidence="1">
    <location>
        <begin position="2256"/>
        <end position="2294"/>
    </location>
</feature>
<dbReference type="Gene3D" id="1.10.8.10">
    <property type="entry name" value="DNA helicase RuvA subunit, C-terminal domain"/>
    <property type="match status" value="1"/>
</dbReference>
<feature type="region of interest" description="Disordered" evidence="1">
    <location>
        <begin position="1401"/>
        <end position="1422"/>
    </location>
</feature>
<feature type="compositionally biased region" description="Acidic residues" evidence="1">
    <location>
        <begin position="2867"/>
        <end position="2876"/>
    </location>
</feature>
<feature type="compositionally biased region" description="Low complexity" evidence="1">
    <location>
        <begin position="2258"/>
        <end position="2276"/>
    </location>
</feature>
<feature type="compositionally biased region" description="Basic and acidic residues" evidence="1">
    <location>
        <begin position="2503"/>
        <end position="2531"/>
    </location>
</feature>
<dbReference type="InterPro" id="IPR010314">
    <property type="entry name" value="E3_Ub_ligase_DUF913"/>
</dbReference>
<dbReference type="PANTHER" id="PTHR35711">
    <property type="entry name" value="EXPRESSED PROTEIN"/>
    <property type="match status" value="1"/>
</dbReference>
<dbReference type="InterPro" id="IPR015940">
    <property type="entry name" value="UBA"/>
</dbReference>
<dbReference type="PROSITE" id="PS50030">
    <property type="entry name" value="UBA"/>
    <property type="match status" value="1"/>
</dbReference>
<feature type="region of interest" description="Disordered" evidence="1">
    <location>
        <begin position="2860"/>
        <end position="3120"/>
    </location>
</feature>
<accession>A0A8J4CZN0</accession>
<feature type="compositionally biased region" description="Polar residues" evidence="1">
    <location>
        <begin position="826"/>
        <end position="835"/>
    </location>
</feature>
<dbReference type="SMART" id="SM00165">
    <property type="entry name" value="UBA"/>
    <property type="match status" value="1"/>
</dbReference>
<feature type="compositionally biased region" description="Acidic residues" evidence="1">
    <location>
        <begin position="3069"/>
        <end position="3113"/>
    </location>
</feature>
<protein>
    <submittedName>
        <fullName evidence="2">Uncharacterized protein</fullName>
    </submittedName>
</protein>
<evidence type="ECO:0000313" key="2">
    <source>
        <dbReference type="EMBL" id="GIL92299.1"/>
    </source>
</evidence>
<sequence length="3215" mass="330994">MKVKLKKAVEVPPPIQALADTLVKSKHDELPILLHGFKWTYDKGDFNHWVPLFNFFDDVLEEAIKDRPELNLSDSTPQQQPGPFPVETCLAVLRTTAIILEHCSNKHLYQSYDRVAALLVLEHDEVVCAALRTLEAFVRKTHSASVRWQGIRELNSRLSAMCHVWGGGDQGLDMTTCASEGATPSKQALAEATTLRFQFHPVHQPDSVYGPVTITIPCMDRLGESAHVLAQRLWQQHSIPLQQRFLLLSKIRVAIRMGTLEGRRAVVTQRLMAHNVLMMSTPTPEDLAPLVAPESEFVSDLVSLIAAESTVLEPLRALALRAIAVQLQDRGRHTAIIAAMNSGGQSGFLSLLLHRSIASLVATTSAAAAVQAAGGEKPASELALPSHTYSLEFVESLLILVQCLAISPAGGAALADAGVIAALMPLLRSRHPDHVGLVAAAVKVLEGYIDINVGAATVAFSESNGLQELIGRLAYEVGAGEGDAAKQDAAAAGPSNRASSAVASPAGCPAQLAAASAEGAASNSINDAGGAAAGYNSSSSIKLPYARTTLIKFLLRCLALACFSPQSTAAGRPPESVMVQLYRSLGVMLRDAGRFGGSLFALAASVVSDCLHSDPLQYRLLDEEGLPQAYLDAVNAGLLPSSDAVCTIPGMLVAFCLNTGGLARVKEQRVLEALIPIFTCRKYAKALSGDAAVMIGAGLEELFRFTPSLLPDGVDVVINIIRAVCVLGGDEAETLEAKVQTELKLTSMAAAALAAVSTGEVTTAGRSPVPLTELAAAGGAATVEGAAEPMEMDNADTAICTDMDAALTSTDGALEASTALAPVSDGSGSTNQTSGEAAVPAASPGTSQAMELDSGAAHAVADEGTVAPSAFPPAGGPAVVTAAGPVPYDFTAVLAEAPTIKDSDSFLTEALSHVTRMLEGLVTHMETSRLLVERGLIGMMLKINHLPRLSFTFAFSSPSHPLLSVARALAPNHAAVTSAKTTEALTVALPVALERVSGLGPTACVPALPASERGPYLKAVASAAGLITLASVIARTSTTMLQLLSMGPDNSTAVGRAALPNGQALAPQDTAQGREAATTAASGQDLGAVNATPVEPVLVTMGRLERALMAQADIADAWAMQRADVEKTGSPESMAATGGSADSAMAMTADAPAGAATGTGGSSTGGDDLAVVDTDGTAPTAPLANGDQGVGGPAAGVSSKSRRSPEELSHDVLHHSLLAIRTFYVAVAKAIHTSSRRTGREDPASVLPTLGMRSAALCLAINMKGNLDLELPLISPPMQAVGVSVTGISAGGAKAAVETAPTPAVAGGDQDAMAVDSGPGVDAAAVLLNRRAVHLQRLADEVNYLLLDSRRRSCHVLLLNYFVGIGSMDSLSRRFEQAADNMWSVLAAQVQTKAGIATDRKALQAPSHAAGSAGEEPRPGASQGVLLARDAAMVEDSTAEDVAVTSPSAVAPEAAGGAGAVTGAVASVGALVAEAGPAVRVSTSAVSAAVRRDPVSMAEKCLASYLTVYEQLSNATTVFSSPQAAVLLTTGLPSGAGSAMLDQIKDPVELMKSIQSRIMASVLPVWRQPSLANCSPTVVAALVNIIRLCAEGTSTASSVLMRSNAIGGRAALGGALGRPQFVPDPAHVQTIVEMGFSATRAEEAIRRVGANSVEAAMEWLVMHPEEPVTAVGGAGASAAGGTAMASASTPASAAPAQDDDSLLGACLTTSLAGIGQQPFDLHPPAAASAGLSGTLAGDAAAAGAPTSRGITDAASTAVAIGRPGIPQLVEGALAIIARSSTGTGNLSDLLSTLACRDAGKERGAVVSELLSALGRAASAANVGSYTGGGGSKELLAAARLVLMLLTRDAGSAEVTAKAGAAALALGLLEEWMNGYIVRVAALPPVPAEVPGSNGSALSSALSEELLKGLSVPVWVEALLLLLEILSSTAPRRAPHELLSSGSRAAVAATAVPSTAAGASGSSGATAAADSTVVGGAAARPTSPERAATEVTNVPGWTSTGGDTGPIVLEHIAATPARNASAADTGAAVALTVGRMSNAASGAVPTLLALPSALMDALSAWRPCGLLSDEEQGRAMRLCTTLLQHLQAHGDKWCPPLRLSAVPSEEILPSPSSATQAVLQLLGRLTRKHSNAAAAAAAGIPRLLLRLPSSCLLPNTSRHEPYMLFILRHVLEDPVTLGGWMEAEFRNYFAQRARGQAPMFGLQHRAQQTRADAVVSMSSFLSSMSRLLNRDPYVFLEVMSRCCSLDPHSPLIRLKKPEQQQPQTAGQASGQAAGEPARSTSEGGGNGAAAMDATPAPAPMLAGTAAAGATPIAGLVGPDGAKTPGLAVQPIMPLTVAKVTRKSVPASFVDVIDALVDVIMSYKGPPPAAAEPVVKPASSPQAMEVDNAPMPVEGVVTEAGAVQQVPAIVDATPTLSAAAQQQVAELQLQVLLRKSSETVMQRLALRFLTEFSLLFSPTLGLLLKRDEQLAGVAAAAAAAEAASPSSGPTVDAGKGQHGPPHAAIKGERKDDKERNVHAQRDKDSKEREDKTPHTARRAAAAATGTGGKGALETVRKQQQQPNSQGHAHGQPVASGLDAATGQHRAGALLRHLIHVQLVCGDQSPGCSVTGAAGMSLTEKVNELLQAICVRSVEGRRRIISEVVATLAVAQLPPGALEPAHRDLILQAPPGQPGGPAGPYEERPGYPAPAKIRAVVQLVGVLVENSGAASALDARRGGNNAQGAGAISTEIVRAMREHGMVPALTAALCTINMEHPRAQQAVQAIMRPLEMLTRNAAAWASKLAGSGGLGRPLASKPVAARLAASARQPEGAGTSDTAMDDEARAEAGPAALRAMGRRGGSADPMVDMLISRIDRAMEDMGARHVGTSSEEDEDEDVDAAGIAGGRRRQRRGGVAVADEHGDEGEDEMDDLDDMEEDDEEEEGEEDEDEEDEGGEGELADELQMQRLQDEMSEDAEAEEGFSDGEDDPLLHGPQPDDDLAGIEDVDIGDDEDDDGEVHEDEDEEGEDGEEESAGDLGEGGAEELVEEEEDVEGDDHDPHDPFADPHNGPGDGNIAALGRDGEMAMAMADGVDQDEDDGEDRGEDEDDGNGGEVEDEDDDTERDYDEEDYDGADDGGDGRGGRLFMEAGPDSDMFPVVIRGARRSPGGTLTAQFHVPGDLDDLGLNGGVPRAGLNALAEILQAGDWGGGTGRRNRTFRWVACDVFCRITVYCVERRLC</sequence>
<reference evidence="2" key="1">
    <citation type="journal article" date="2021" name="Proc. Natl. Acad. Sci. U.S.A.">
        <title>Three genomes in the algal genus Volvox reveal the fate of a haploid sex-determining region after a transition to homothallism.</title>
        <authorList>
            <person name="Yamamoto K."/>
            <person name="Hamaji T."/>
            <person name="Kawai-Toyooka H."/>
            <person name="Matsuzaki R."/>
            <person name="Takahashi F."/>
            <person name="Nishimura Y."/>
            <person name="Kawachi M."/>
            <person name="Noguchi H."/>
            <person name="Minakuchi Y."/>
            <person name="Umen J.G."/>
            <person name="Toyoda A."/>
            <person name="Nozaki H."/>
        </authorList>
    </citation>
    <scope>NUCLEOTIDE SEQUENCE</scope>
    <source>
        <strain evidence="2">NIES-3786</strain>
    </source>
</reference>
<feature type="region of interest" description="Disordered" evidence="1">
    <location>
        <begin position="821"/>
        <end position="856"/>
    </location>
</feature>
<feature type="region of interest" description="Disordered" evidence="1">
    <location>
        <begin position="1974"/>
        <end position="1998"/>
    </location>
</feature>
<comment type="caution">
    <text evidence="2">The sequence shown here is derived from an EMBL/GenBank/DDBJ whole genome shotgun (WGS) entry which is preliminary data.</text>
</comment>
<dbReference type="OrthoDB" id="8068875at2759"/>
<feature type="compositionally biased region" description="Acidic residues" evidence="1">
    <location>
        <begin position="2898"/>
        <end position="2938"/>
    </location>
</feature>
<evidence type="ECO:0000256" key="1">
    <source>
        <dbReference type="SAM" id="MobiDB-lite"/>
    </source>
</evidence>
<evidence type="ECO:0000313" key="3">
    <source>
        <dbReference type="Proteomes" id="UP000747110"/>
    </source>
</evidence>
<name>A0A8J4CZN0_9CHLO</name>
<feature type="compositionally biased region" description="Polar residues" evidence="1">
    <location>
        <begin position="2555"/>
        <end position="2564"/>
    </location>
</feature>
<feature type="compositionally biased region" description="Acidic residues" evidence="1">
    <location>
        <begin position="2948"/>
        <end position="2965"/>
    </location>
</feature>
<proteinExistence type="predicted"/>
<dbReference type="Pfam" id="PF06012">
    <property type="entry name" value="DUF908"/>
    <property type="match status" value="2"/>
</dbReference>
<dbReference type="CDD" id="cd14327">
    <property type="entry name" value="UBA_atUPL1_2_like"/>
    <property type="match status" value="1"/>
</dbReference>
<keyword evidence="3" id="KW-1185">Reference proteome</keyword>
<dbReference type="EMBL" id="BNCP01000074">
    <property type="protein sequence ID" value="GIL92299.1"/>
    <property type="molecule type" value="Genomic_DNA"/>
</dbReference>
<feature type="compositionally biased region" description="Acidic residues" evidence="1">
    <location>
        <begin position="2973"/>
        <end position="3011"/>
    </location>
</feature>
<feature type="compositionally biased region" description="Polar residues" evidence="1">
    <location>
        <begin position="1989"/>
        <end position="1998"/>
    </location>
</feature>
<dbReference type="Proteomes" id="UP000747110">
    <property type="component" value="Unassembled WGS sequence"/>
</dbReference>